<feature type="compositionally biased region" description="Basic and acidic residues" evidence="1">
    <location>
        <begin position="80"/>
        <end position="89"/>
    </location>
</feature>
<feature type="region of interest" description="Disordered" evidence="1">
    <location>
        <begin position="60"/>
        <end position="89"/>
    </location>
</feature>
<evidence type="ECO:0000313" key="2">
    <source>
        <dbReference type="EMBL" id="KAI9193941.1"/>
    </source>
</evidence>
<proteinExistence type="predicted"/>
<protein>
    <submittedName>
        <fullName evidence="2">Uncharacterized protein</fullName>
    </submittedName>
</protein>
<accession>A0AAD5JHU8</accession>
<gene>
    <name evidence="2" type="ORF">LWI28_001582</name>
</gene>
<reference evidence="2" key="1">
    <citation type="journal article" date="2022" name="Plant J.">
        <title>Strategies of tolerance reflected in two North American maple genomes.</title>
        <authorList>
            <person name="McEvoy S.L."/>
            <person name="Sezen U.U."/>
            <person name="Trouern-Trend A."/>
            <person name="McMahon S.M."/>
            <person name="Schaberg P.G."/>
            <person name="Yang J."/>
            <person name="Wegrzyn J.L."/>
            <person name="Swenson N.G."/>
        </authorList>
    </citation>
    <scope>NUCLEOTIDE SEQUENCE</scope>
    <source>
        <strain evidence="2">91603</strain>
    </source>
</reference>
<name>A0AAD5JHU8_ACENE</name>
<dbReference type="AlphaFoldDB" id="A0AAD5JHU8"/>
<evidence type="ECO:0000313" key="3">
    <source>
        <dbReference type="Proteomes" id="UP001064489"/>
    </source>
</evidence>
<comment type="caution">
    <text evidence="2">The sequence shown here is derived from an EMBL/GenBank/DDBJ whole genome shotgun (WGS) entry which is preliminary data.</text>
</comment>
<organism evidence="2 3">
    <name type="scientific">Acer negundo</name>
    <name type="common">Box elder</name>
    <dbReference type="NCBI Taxonomy" id="4023"/>
    <lineage>
        <taxon>Eukaryota</taxon>
        <taxon>Viridiplantae</taxon>
        <taxon>Streptophyta</taxon>
        <taxon>Embryophyta</taxon>
        <taxon>Tracheophyta</taxon>
        <taxon>Spermatophyta</taxon>
        <taxon>Magnoliopsida</taxon>
        <taxon>eudicotyledons</taxon>
        <taxon>Gunneridae</taxon>
        <taxon>Pentapetalae</taxon>
        <taxon>rosids</taxon>
        <taxon>malvids</taxon>
        <taxon>Sapindales</taxon>
        <taxon>Sapindaceae</taxon>
        <taxon>Hippocastanoideae</taxon>
        <taxon>Acereae</taxon>
        <taxon>Acer</taxon>
    </lineage>
</organism>
<reference evidence="2" key="2">
    <citation type="submission" date="2023-02" db="EMBL/GenBank/DDBJ databases">
        <authorList>
            <person name="Swenson N.G."/>
            <person name="Wegrzyn J.L."/>
            <person name="Mcevoy S.L."/>
        </authorList>
    </citation>
    <scope>NUCLEOTIDE SEQUENCE</scope>
    <source>
        <strain evidence="2">91603</strain>
        <tissue evidence="2">Leaf</tissue>
    </source>
</reference>
<dbReference type="Proteomes" id="UP001064489">
    <property type="component" value="Chromosome 1"/>
</dbReference>
<sequence length="89" mass="9943">MVSCLSVSWVKGASKEKSNFSYKYCLQEESVFLDAKTDSNSEFGGWRMVKERARCTIGSEGDEKWQKATTLPSRGGAWPPREEGLSAFP</sequence>
<evidence type="ECO:0000256" key="1">
    <source>
        <dbReference type="SAM" id="MobiDB-lite"/>
    </source>
</evidence>
<keyword evidence="3" id="KW-1185">Reference proteome</keyword>
<dbReference type="EMBL" id="JAJSOW010000003">
    <property type="protein sequence ID" value="KAI9193941.1"/>
    <property type="molecule type" value="Genomic_DNA"/>
</dbReference>